<sequence>MVVEEEWRTLLAHTGGLREGIESETFSLPSSTCSFCVFRFWLCVFLWSRSCVVLDGVGAREGLVIMSKVGMEPERGAERHYGCKSVLPSFVPQFVRLVICMAWMMVCVALVLVVAPLLLPKRRWRACIVKVFMVLFAPVVYAVYGIRLRVTGMENRGSLARREPVVYLANHSSTLDVVTCSRVTSTGTIAIVKKELLVHPIGWIAWLNGTIFIDRSSREKAIKSVNSISGLLRKHGLSVCVFPEGTRSKDGRLQPFKKGAMHLAMQSKVPIVPVVVTGAHKLWGRKGWGVKCDGDPIEIKFLPAIDTSGWTPESLAKHTEDLHALFIRHLPEDQRPLKGE</sequence>
<dbReference type="GO" id="GO:0016020">
    <property type="term" value="C:membrane"/>
    <property type="evidence" value="ECO:0007669"/>
    <property type="project" value="InterPro"/>
</dbReference>
<keyword evidence="5" id="KW-0472">Membrane</keyword>
<dbReference type="AlphaFoldDB" id="A0A7S2T1N8"/>
<evidence type="ECO:0000259" key="6">
    <source>
        <dbReference type="SMART" id="SM00563"/>
    </source>
</evidence>
<evidence type="ECO:0000256" key="2">
    <source>
        <dbReference type="ARBA" id="ARBA00022679"/>
    </source>
</evidence>
<keyword evidence="4" id="KW-0444">Lipid biosynthesis</keyword>
<keyword evidence="5" id="KW-0812">Transmembrane</keyword>
<dbReference type="Pfam" id="PF01553">
    <property type="entry name" value="Acyltransferase"/>
    <property type="match status" value="1"/>
</dbReference>
<keyword evidence="4" id="KW-1208">Phospholipid metabolism</keyword>
<dbReference type="InterPro" id="IPR004552">
    <property type="entry name" value="AGP_acyltrans"/>
</dbReference>
<feature type="transmembrane region" description="Helical" evidence="5">
    <location>
        <begin position="126"/>
        <end position="146"/>
    </location>
</feature>
<name>A0A7S2T1N8_9CHLO</name>
<dbReference type="GO" id="GO:0003841">
    <property type="term" value="F:1-acylglycerol-3-phosphate O-acyltransferase activity"/>
    <property type="evidence" value="ECO:0007669"/>
    <property type="project" value="UniProtKB-UniRule"/>
</dbReference>
<evidence type="ECO:0000256" key="4">
    <source>
        <dbReference type="RuleBase" id="RU361267"/>
    </source>
</evidence>
<keyword evidence="4" id="KW-0594">Phospholipid biosynthesis</keyword>
<dbReference type="SUPFAM" id="SSF69593">
    <property type="entry name" value="Glycerol-3-phosphate (1)-acyltransferase"/>
    <property type="match status" value="1"/>
</dbReference>
<feature type="transmembrane region" description="Helical" evidence="5">
    <location>
        <begin position="94"/>
        <end position="119"/>
    </location>
</feature>
<keyword evidence="2 4" id="KW-0808">Transferase</keyword>
<keyword evidence="5" id="KW-1133">Transmembrane helix</keyword>
<comment type="domain">
    <text evidence="4">The HXXXXD motif is essential for acyltransferase activity and may constitute the binding site for the phosphate moiety of the glycerol-3-phosphate.</text>
</comment>
<dbReference type="EMBL" id="HBHL01007592">
    <property type="protein sequence ID" value="CAD9716072.1"/>
    <property type="molecule type" value="Transcribed_RNA"/>
</dbReference>
<dbReference type="CDD" id="cd07989">
    <property type="entry name" value="LPLAT_AGPAT-like"/>
    <property type="match status" value="1"/>
</dbReference>
<protein>
    <recommendedName>
        <fullName evidence="4">1-acyl-sn-glycerol-3-phosphate acyltransferase</fullName>
        <ecNumber evidence="4">2.3.1.51</ecNumber>
    </recommendedName>
</protein>
<keyword evidence="3 4" id="KW-0012">Acyltransferase</keyword>
<keyword evidence="4" id="KW-0443">Lipid metabolism</keyword>
<evidence type="ECO:0000256" key="1">
    <source>
        <dbReference type="ARBA" id="ARBA00008655"/>
    </source>
</evidence>
<dbReference type="EC" id="2.3.1.51" evidence="4"/>
<accession>A0A7S2T1N8</accession>
<dbReference type="SMART" id="SM00563">
    <property type="entry name" value="PlsC"/>
    <property type="match status" value="1"/>
</dbReference>
<gene>
    <name evidence="7" type="ORF">CPRI1469_LOCUS4928</name>
</gene>
<dbReference type="GO" id="GO:0005783">
    <property type="term" value="C:endoplasmic reticulum"/>
    <property type="evidence" value="ECO:0007669"/>
    <property type="project" value="TreeGrafter"/>
</dbReference>
<evidence type="ECO:0000256" key="3">
    <source>
        <dbReference type="ARBA" id="ARBA00023315"/>
    </source>
</evidence>
<dbReference type="PANTHER" id="PTHR10434:SF11">
    <property type="entry name" value="1-ACYL-SN-GLYCEROL-3-PHOSPHATE ACYLTRANSFERASE"/>
    <property type="match status" value="1"/>
</dbReference>
<evidence type="ECO:0000256" key="5">
    <source>
        <dbReference type="SAM" id="Phobius"/>
    </source>
</evidence>
<dbReference type="PANTHER" id="PTHR10434">
    <property type="entry name" value="1-ACYL-SN-GLYCEROL-3-PHOSPHATE ACYLTRANSFERASE"/>
    <property type="match status" value="1"/>
</dbReference>
<comment type="catalytic activity">
    <reaction evidence="4">
        <text>a 1-acyl-sn-glycero-3-phosphate + an acyl-CoA = a 1,2-diacyl-sn-glycero-3-phosphate + CoA</text>
        <dbReference type="Rhea" id="RHEA:19709"/>
        <dbReference type="ChEBI" id="CHEBI:57287"/>
        <dbReference type="ChEBI" id="CHEBI:57970"/>
        <dbReference type="ChEBI" id="CHEBI:58342"/>
        <dbReference type="ChEBI" id="CHEBI:58608"/>
        <dbReference type="EC" id="2.3.1.51"/>
    </reaction>
</comment>
<dbReference type="GO" id="GO:0006654">
    <property type="term" value="P:phosphatidic acid biosynthetic process"/>
    <property type="evidence" value="ECO:0007669"/>
    <property type="project" value="TreeGrafter"/>
</dbReference>
<dbReference type="InterPro" id="IPR002123">
    <property type="entry name" value="Plipid/glycerol_acylTrfase"/>
</dbReference>
<evidence type="ECO:0000313" key="7">
    <source>
        <dbReference type="EMBL" id="CAD9716072.1"/>
    </source>
</evidence>
<proteinExistence type="inferred from homology"/>
<feature type="domain" description="Phospholipid/glycerol acyltransferase" evidence="6">
    <location>
        <begin position="165"/>
        <end position="279"/>
    </location>
</feature>
<dbReference type="NCBIfam" id="TIGR00530">
    <property type="entry name" value="AGP_acyltrn"/>
    <property type="match status" value="1"/>
</dbReference>
<comment type="similarity">
    <text evidence="1 4">Belongs to the 1-acyl-sn-glycerol-3-phosphate acyltransferase family.</text>
</comment>
<reference evidence="7" key="1">
    <citation type="submission" date="2021-01" db="EMBL/GenBank/DDBJ databases">
        <authorList>
            <person name="Corre E."/>
            <person name="Pelletier E."/>
            <person name="Niang G."/>
            <person name="Scheremetjew M."/>
            <person name="Finn R."/>
            <person name="Kale V."/>
            <person name="Holt S."/>
            <person name="Cochrane G."/>
            <person name="Meng A."/>
            <person name="Brown T."/>
            <person name="Cohen L."/>
        </authorList>
    </citation>
    <scope>NUCLEOTIDE SEQUENCE</scope>
    <source>
        <strain evidence="7">CCMP1205</strain>
    </source>
</reference>
<organism evidence="7">
    <name type="scientific">Chloropicon primus</name>
    <dbReference type="NCBI Taxonomy" id="1764295"/>
    <lineage>
        <taxon>Eukaryota</taxon>
        <taxon>Viridiplantae</taxon>
        <taxon>Chlorophyta</taxon>
        <taxon>Chloropicophyceae</taxon>
        <taxon>Chloropicales</taxon>
        <taxon>Chloropicaceae</taxon>
        <taxon>Chloropicon</taxon>
    </lineage>
</organism>